<keyword evidence="4 5" id="KW-0472">Membrane</keyword>
<feature type="transmembrane region" description="Helical" evidence="5">
    <location>
        <begin position="112"/>
        <end position="132"/>
    </location>
</feature>
<feature type="transmembrane region" description="Helical" evidence="5">
    <location>
        <begin position="58"/>
        <end position="91"/>
    </location>
</feature>
<feature type="transmembrane region" description="Helical" evidence="5">
    <location>
        <begin position="204"/>
        <end position="223"/>
    </location>
</feature>
<feature type="transmembrane region" description="Helical" evidence="5">
    <location>
        <begin position="262"/>
        <end position="282"/>
    </location>
</feature>
<organism evidence="6 7">
    <name type="scientific">Propionicimonas paludicola</name>
    <dbReference type="NCBI Taxonomy" id="185243"/>
    <lineage>
        <taxon>Bacteria</taxon>
        <taxon>Bacillati</taxon>
        <taxon>Actinomycetota</taxon>
        <taxon>Actinomycetes</taxon>
        <taxon>Propionibacteriales</taxon>
        <taxon>Nocardioidaceae</taxon>
        <taxon>Propionicimonas</taxon>
    </lineage>
</organism>
<gene>
    <name evidence="6" type="ORF">ATK74_1096</name>
</gene>
<feature type="transmembrane region" description="Helical" evidence="5">
    <location>
        <begin position="170"/>
        <end position="192"/>
    </location>
</feature>
<dbReference type="Pfam" id="PF05653">
    <property type="entry name" value="Mg_trans_NIPA"/>
    <property type="match status" value="1"/>
</dbReference>
<dbReference type="RefSeq" id="WP_098460075.1">
    <property type="nucleotide sequence ID" value="NZ_PDJC01000001.1"/>
</dbReference>
<evidence type="ECO:0000256" key="4">
    <source>
        <dbReference type="ARBA" id="ARBA00023136"/>
    </source>
</evidence>
<feature type="transmembrane region" description="Helical" evidence="5">
    <location>
        <begin position="235"/>
        <end position="256"/>
    </location>
</feature>
<evidence type="ECO:0000256" key="5">
    <source>
        <dbReference type="SAM" id="Phobius"/>
    </source>
</evidence>
<reference evidence="6 7" key="1">
    <citation type="submission" date="2017-10" db="EMBL/GenBank/DDBJ databases">
        <title>Sequencing the genomes of 1000 actinobacteria strains.</title>
        <authorList>
            <person name="Klenk H.-P."/>
        </authorList>
    </citation>
    <scope>NUCLEOTIDE SEQUENCE [LARGE SCALE GENOMIC DNA]</scope>
    <source>
        <strain evidence="6 7">DSM 15597</strain>
    </source>
</reference>
<feature type="transmembrane region" description="Helical" evidence="5">
    <location>
        <begin position="7"/>
        <end position="24"/>
    </location>
</feature>
<proteinExistence type="predicted"/>
<protein>
    <submittedName>
        <fullName evidence="6">Uncharacterized protein</fullName>
    </submittedName>
</protein>
<evidence type="ECO:0000313" key="7">
    <source>
        <dbReference type="Proteomes" id="UP000226079"/>
    </source>
</evidence>
<keyword evidence="7" id="KW-1185">Reference proteome</keyword>
<dbReference type="PANTHER" id="PTHR40761:SF1">
    <property type="entry name" value="CONSERVED INTEGRAL MEMBRANE ALANINE VALINE AND LEUCINE RICH PROTEIN-RELATED"/>
    <property type="match status" value="1"/>
</dbReference>
<comment type="caution">
    <text evidence="6">The sequence shown here is derived from an EMBL/GenBank/DDBJ whole genome shotgun (WGS) entry which is preliminary data.</text>
</comment>
<dbReference type="GO" id="GO:0015095">
    <property type="term" value="F:magnesium ion transmembrane transporter activity"/>
    <property type="evidence" value="ECO:0007669"/>
    <property type="project" value="InterPro"/>
</dbReference>
<comment type="subcellular location">
    <subcellularLocation>
        <location evidence="1">Membrane</location>
        <topology evidence="1">Multi-pass membrane protein</topology>
    </subcellularLocation>
</comment>
<dbReference type="Proteomes" id="UP000226079">
    <property type="component" value="Unassembled WGS sequence"/>
</dbReference>
<keyword evidence="2 5" id="KW-0812">Transmembrane</keyword>
<dbReference type="OrthoDB" id="5187629at2"/>
<dbReference type="EMBL" id="PDJC01000001">
    <property type="protein sequence ID" value="PFG16549.1"/>
    <property type="molecule type" value="Genomic_DNA"/>
</dbReference>
<sequence>MPQIIPVAVLLQIIGSFFFAYSAYLQDKVVVAEVAESDNQHRLDFATLWVSIRSPRWLLGLALMGLSLVCQITALSFAPVSIVQPVGVLAFPWSMIIQSRAHKVPIGAQARLAVIVTVAAIFGFISIGGFNAAPEARLSEVGVLIGALVAYLCAAALGTLGARGARQWRCLFWASGGAVFYGLEASLVKSLMEFAKASSWVNSAVFWATLVALVIGSATAAWMVQQGYATGPAELVVASMTITSPVVAVLFGIAVLGEGAQLGPVTATCMILLGMIAIGGVIRLATLHPQFEDAAAPADQDLPAS</sequence>
<evidence type="ECO:0000256" key="3">
    <source>
        <dbReference type="ARBA" id="ARBA00022989"/>
    </source>
</evidence>
<evidence type="ECO:0000256" key="2">
    <source>
        <dbReference type="ARBA" id="ARBA00022692"/>
    </source>
</evidence>
<evidence type="ECO:0000256" key="1">
    <source>
        <dbReference type="ARBA" id="ARBA00004141"/>
    </source>
</evidence>
<dbReference type="PANTHER" id="PTHR40761">
    <property type="entry name" value="CONSERVED INTEGRAL MEMBRANE ALANINE VALINE AND LEUCINE RICH PROTEIN-RELATED"/>
    <property type="match status" value="1"/>
</dbReference>
<dbReference type="AlphaFoldDB" id="A0A2A9CSK5"/>
<accession>A0A2A9CSK5</accession>
<evidence type="ECO:0000313" key="6">
    <source>
        <dbReference type="EMBL" id="PFG16549.1"/>
    </source>
</evidence>
<name>A0A2A9CSK5_9ACTN</name>
<dbReference type="GO" id="GO:0016020">
    <property type="term" value="C:membrane"/>
    <property type="evidence" value="ECO:0007669"/>
    <property type="project" value="UniProtKB-SubCell"/>
</dbReference>
<feature type="transmembrane region" description="Helical" evidence="5">
    <location>
        <begin position="138"/>
        <end position="158"/>
    </location>
</feature>
<dbReference type="InterPro" id="IPR008521">
    <property type="entry name" value="Mg_trans_NIPA"/>
</dbReference>
<keyword evidence="3 5" id="KW-1133">Transmembrane helix</keyword>